<sequence length="156" mass="17866">MDAVVQWVRTSWTKRSRGGAEATRRNAVPLSFALPARAAPLTHEVDMAEADGFEPREGLRRVSYRSDVRLRLVDGQLRVELLASAWGRPRRHRRPPAVRLAHGEWLRWQINYRFTGTSDGAWLYRLDTLNLAHGAVPADTFLGEPPRFIDERGLIW</sequence>
<dbReference type="Proteomes" id="UP000198864">
    <property type="component" value="Unassembled WGS sequence"/>
</dbReference>
<evidence type="ECO:0000313" key="1">
    <source>
        <dbReference type="EMBL" id="SCF44005.1"/>
    </source>
</evidence>
<gene>
    <name evidence="1" type="ORF">GA0070561_0183</name>
</gene>
<organism evidence="1 2">
    <name type="scientific">Micromonospora saelicesensis</name>
    <dbReference type="NCBI Taxonomy" id="285676"/>
    <lineage>
        <taxon>Bacteria</taxon>
        <taxon>Bacillati</taxon>
        <taxon>Actinomycetota</taxon>
        <taxon>Actinomycetes</taxon>
        <taxon>Micromonosporales</taxon>
        <taxon>Micromonosporaceae</taxon>
        <taxon>Micromonospora</taxon>
    </lineage>
</organism>
<name>A0A1C5AFK3_9ACTN</name>
<reference evidence="1 2" key="1">
    <citation type="submission" date="2016-06" db="EMBL/GenBank/DDBJ databases">
        <authorList>
            <person name="Kjaerup R.B."/>
            <person name="Dalgaard T.S."/>
            <person name="Juul-Madsen H.R."/>
        </authorList>
    </citation>
    <scope>NUCLEOTIDE SEQUENCE [LARGE SCALE GENOMIC DNA]</scope>
    <source>
        <strain evidence="1 2">DSM 44871</strain>
    </source>
</reference>
<dbReference type="RefSeq" id="WP_091409452.1">
    <property type="nucleotide sequence ID" value="NZ_FMCR01000010.1"/>
</dbReference>
<dbReference type="STRING" id="285676.GA0070561_0183"/>
<dbReference type="AlphaFoldDB" id="A0A1C5AFK3"/>
<accession>A0A1C5AFK3</accession>
<protein>
    <submittedName>
        <fullName evidence="1">Uncharacterized protein</fullName>
    </submittedName>
</protein>
<evidence type="ECO:0000313" key="2">
    <source>
        <dbReference type="Proteomes" id="UP000198864"/>
    </source>
</evidence>
<dbReference type="EMBL" id="FMCR01000010">
    <property type="protein sequence ID" value="SCF44005.1"/>
    <property type="molecule type" value="Genomic_DNA"/>
</dbReference>
<proteinExistence type="predicted"/>